<gene>
    <name evidence="2" type="ORF">ENO59_01775</name>
</gene>
<dbReference type="GO" id="GO:0016740">
    <property type="term" value="F:transferase activity"/>
    <property type="evidence" value="ECO:0007669"/>
    <property type="project" value="UniProtKB-KW"/>
</dbReference>
<name>A0A7V2F5C6_RHOMR</name>
<dbReference type="Pfam" id="PF13480">
    <property type="entry name" value="Acetyltransf_6"/>
    <property type="match status" value="1"/>
</dbReference>
<sequence length="309" mass="35466">MGTLDDPLCRQRWEALELLCPAPFAQTLVLTTLARHFGRRVEVILSDADRNVLATALLVRHQHLWHVAAQLPLLPYAALRSHAATAPSPEQLAALLELLEHRYARIDLHLPPGWVDVRAALWRGWRARPLYTYQLSLTHSGPEHWSENPRRLFRKARAQYHFVEDAALAPALAQLVRLSYARHRRHPPLPETQLRTLLEELLPSGLLRLFGVVNDRAYPEAAVALLVHPPHAWYWLAGSEPGPAMTVLLGELWQRLQAEGFEIFDFVGANTPSIAEFKRRFKPKLRLYFRLEYDRSALHTLLRRLPGLR</sequence>
<dbReference type="InterPro" id="IPR016181">
    <property type="entry name" value="Acyl_CoA_acyltransferase"/>
</dbReference>
<accession>A0A7V2F5C6</accession>
<organism evidence="2">
    <name type="scientific">Rhodothermus marinus</name>
    <name type="common">Rhodothermus obamensis</name>
    <dbReference type="NCBI Taxonomy" id="29549"/>
    <lineage>
        <taxon>Bacteria</taxon>
        <taxon>Pseudomonadati</taxon>
        <taxon>Rhodothermota</taxon>
        <taxon>Rhodothermia</taxon>
        <taxon>Rhodothermales</taxon>
        <taxon>Rhodothermaceae</taxon>
        <taxon>Rhodothermus</taxon>
    </lineage>
</organism>
<dbReference type="Gene3D" id="3.40.630.30">
    <property type="match status" value="1"/>
</dbReference>
<protein>
    <submittedName>
        <fullName evidence="2">GNAT family N-acetyltransferase</fullName>
    </submittedName>
</protein>
<comment type="caution">
    <text evidence="2">The sequence shown here is derived from an EMBL/GenBank/DDBJ whole genome shotgun (WGS) entry which is preliminary data.</text>
</comment>
<dbReference type="SUPFAM" id="SSF55729">
    <property type="entry name" value="Acyl-CoA N-acyltransferases (Nat)"/>
    <property type="match status" value="1"/>
</dbReference>
<reference evidence="2" key="1">
    <citation type="journal article" date="2020" name="mSystems">
        <title>Genome- and Community-Level Interaction Insights into Carbon Utilization and Element Cycling Functions of Hydrothermarchaeota in Hydrothermal Sediment.</title>
        <authorList>
            <person name="Zhou Z."/>
            <person name="Liu Y."/>
            <person name="Xu W."/>
            <person name="Pan J."/>
            <person name="Luo Z.H."/>
            <person name="Li M."/>
        </authorList>
    </citation>
    <scope>NUCLEOTIDE SEQUENCE [LARGE SCALE GENOMIC DNA]</scope>
    <source>
        <strain evidence="2">SpSt-143</strain>
    </source>
</reference>
<feature type="domain" description="BioF2-like acetyltransferase" evidence="1">
    <location>
        <begin position="150"/>
        <end position="279"/>
    </location>
</feature>
<evidence type="ECO:0000313" key="2">
    <source>
        <dbReference type="EMBL" id="HER95241.1"/>
    </source>
</evidence>
<keyword evidence="2" id="KW-0808">Transferase</keyword>
<dbReference type="InterPro" id="IPR038740">
    <property type="entry name" value="BioF2-like_GNAT_dom"/>
</dbReference>
<dbReference type="EMBL" id="DSGB01000002">
    <property type="protein sequence ID" value="HER95241.1"/>
    <property type="molecule type" value="Genomic_DNA"/>
</dbReference>
<evidence type="ECO:0000259" key="1">
    <source>
        <dbReference type="Pfam" id="PF13480"/>
    </source>
</evidence>
<dbReference type="AlphaFoldDB" id="A0A7V2F5C6"/>
<proteinExistence type="predicted"/>